<dbReference type="VEuPathDB" id="FungiDB:PV10_02309"/>
<dbReference type="SUPFAM" id="SSF53474">
    <property type="entry name" value="alpha/beta-Hydrolases"/>
    <property type="match status" value="1"/>
</dbReference>
<dbReference type="InterPro" id="IPR050654">
    <property type="entry name" value="AChE-related_enzymes"/>
</dbReference>
<dbReference type="OrthoDB" id="408631at2759"/>
<dbReference type="PANTHER" id="PTHR43918:SF4">
    <property type="entry name" value="CARBOXYLIC ESTER HYDROLASE"/>
    <property type="match status" value="1"/>
</dbReference>
<evidence type="ECO:0000256" key="3">
    <source>
        <dbReference type="RuleBase" id="RU361235"/>
    </source>
</evidence>
<evidence type="ECO:0000259" key="4">
    <source>
        <dbReference type="Pfam" id="PF00135"/>
    </source>
</evidence>
<feature type="chain" id="PRO_5018817787" description="Carboxylic ester hydrolase" evidence="3">
    <location>
        <begin position="26"/>
        <end position="540"/>
    </location>
</feature>
<feature type="domain" description="Carboxylesterase type B" evidence="4">
    <location>
        <begin position="28"/>
        <end position="491"/>
    </location>
</feature>
<dbReference type="AlphaFoldDB" id="A0A438NHF9"/>
<dbReference type="InterPro" id="IPR019826">
    <property type="entry name" value="Carboxylesterase_B_AS"/>
</dbReference>
<protein>
    <recommendedName>
        <fullName evidence="3">Carboxylic ester hydrolase</fullName>
        <ecNumber evidence="3">3.1.1.-</ecNumber>
    </recommendedName>
</protein>
<dbReference type="InterPro" id="IPR029058">
    <property type="entry name" value="AB_hydrolase_fold"/>
</dbReference>
<reference evidence="5 6" key="1">
    <citation type="submission" date="2017-03" db="EMBL/GenBank/DDBJ databases">
        <title>Genomes of endolithic fungi from Antarctica.</title>
        <authorList>
            <person name="Coleine C."/>
            <person name="Masonjones S."/>
            <person name="Stajich J.E."/>
        </authorList>
    </citation>
    <scope>NUCLEOTIDE SEQUENCE [LARGE SCALE GENOMIC DNA]</scope>
    <source>
        <strain evidence="5 6">CCFEE 6314</strain>
    </source>
</reference>
<dbReference type="Gene3D" id="3.40.50.1820">
    <property type="entry name" value="alpha/beta hydrolase"/>
    <property type="match status" value="1"/>
</dbReference>
<name>A0A438NHF9_EXOME</name>
<dbReference type="PROSITE" id="PS00122">
    <property type="entry name" value="CARBOXYLESTERASE_B_1"/>
    <property type="match status" value="1"/>
</dbReference>
<gene>
    <name evidence="5" type="ORF">B0A52_00525</name>
</gene>
<dbReference type="EC" id="3.1.1.-" evidence="3"/>
<accession>A0A438NHF9</accession>
<dbReference type="InterPro" id="IPR002018">
    <property type="entry name" value="CarbesteraseB"/>
</dbReference>
<evidence type="ECO:0000313" key="6">
    <source>
        <dbReference type="Proteomes" id="UP000288859"/>
    </source>
</evidence>
<comment type="similarity">
    <text evidence="1 3">Belongs to the type-B carboxylesterase/lipase family.</text>
</comment>
<evidence type="ECO:0000313" key="5">
    <source>
        <dbReference type="EMBL" id="RVX75173.1"/>
    </source>
</evidence>
<keyword evidence="3" id="KW-0732">Signal</keyword>
<evidence type="ECO:0000256" key="2">
    <source>
        <dbReference type="ARBA" id="ARBA00022801"/>
    </source>
</evidence>
<dbReference type="Proteomes" id="UP000288859">
    <property type="component" value="Unassembled WGS sequence"/>
</dbReference>
<dbReference type="GO" id="GO:0052689">
    <property type="term" value="F:carboxylic ester hydrolase activity"/>
    <property type="evidence" value="ECO:0007669"/>
    <property type="project" value="TreeGrafter"/>
</dbReference>
<dbReference type="Pfam" id="PF00135">
    <property type="entry name" value="COesterase"/>
    <property type="match status" value="1"/>
</dbReference>
<dbReference type="PANTHER" id="PTHR43918">
    <property type="entry name" value="ACETYLCHOLINESTERASE"/>
    <property type="match status" value="1"/>
</dbReference>
<comment type="caution">
    <text evidence="5">The sequence shown here is derived from an EMBL/GenBank/DDBJ whole genome shotgun (WGS) entry which is preliminary data.</text>
</comment>
<keyword evidence="2 3" id="KW-0378">Hydrolase</keyword>
<evidence type="ECO:0000256" key="1">
    <source>
        <dbReference type="ARBA" id="ARBA00005964"/>
    </source>
</evidence>
<sequence length="540" mass="59532">MRSFITLYMWVAVLQLGVLSTPSYGDNPIAKLDSGNAIGFTKTDVLSGKKLNAWLGIPFAEEPLRWGPPKSPKSWNAPFNASKVGPACIQQFNYPEPRRGLIRQWFNTPTPAESEDCLSVCVYAPYGHHKKPKAVLVWYYGGGLLYGSNAVEKYDFSNMAVNNDVIVVVPNYRTNGFGFPGSPQIPVAEGNPGLLDQRLALDWVRRNIAAFGGDPGQVTIFGESAGAASVDYFLTQPPKPLNFRAAIMQSGTSTFRARPANPATGWNILVNGVGCTNATDILACMRSVPVDDLRNYQEQNRVPWAPIFDNVTSSLTARSNRLNSTQENPGDFARVPILGGSNADEGRLYSVSAINATSFLKPLLGFTTDEQVYAFLENYPLSDGYENEFEQLAAPYRDFIFQCPARLVHLETAQVGVPSWRYYYNASFPNLDIFDDAGVYHSSEIALVSGTFPANGSTPYQHQLSNYIQKIWCDFAKDPYGFGRPPWPQVPQALAELGHSRVETPVGDEGPLLTVLDSTKTDEVDKHCLLYQTLYDLLSA</sequence>
<dbReference type="EMBL" id="NAJM01000002">
    <property type="protein sequence ID" value="RVX75173.1"/>
    <property type="molecule type" value="Genomic_DNA"/>
</dbReference>
<organism evidence="5 6">
    <name type="scientific">Exophiala mesophila</name>
    <name type="common">Black yeast-like fungus</name>
    <dbReference type="NCBI Taxonomy" id="212818"/>
    <lineage>
        <taxon>Eukaryota</taxon>
        <taxon>Fungi</taxon>
        <taxon>Dikarya</taxon>
        <taxon>Ascomycota</taxon>
        <taxon>Pezizomycotina</taxon>
        <taxon>Eurotiomycetes</taxon>
        <taxon>Chaetothyriomycetidae</taxon>
        <taxon>Chaetothyriales</taxon>
        <taxon>Herpotrichiellaceae</taxon>
        <taxon>Exophiala</taxon>
    </lineage>
</organism>
<feature type="signal peptide" evidence="3">
    <location>
        <begin position="1"/>
        <end position="25"/>
    </location>
</feature>
<proteinExistence type="inferred from homology"/>